<keyword evidence="3" id="KW-1185">Reference proteome</keyword>
<evidence type="ECO:0008006" key="4">
    <source>
        <dbReference type="Google" id="ProtNLM"/>
    </source>
</evidence>
<feature type="region of interest" description="Disordered" evidence="1">
    <location>
        <begin position="163"/>
        <end position="182"/>
    </location>
</feature>
<dbReference type="Proteomes" id="UP000653076">
    <property type="component" value="Unassembled WGS sequence"/>
</dbReference>
<feature type="compositionally biased region" description="Polar residues" evidence="1">
    <location>
        <begin position="1"/>
        <end position="16"/>
    </location>
</feature>
<evidence type="ECO:0000313" key="3">
    <source>
        <dbReference type="Proteomes" id="UP000653076"/>
    </source>
</evidence>
<gene>
    <name evidence="2" type="ORF">Vqi01_25650</name>
</gene>
<reference evidence="2 3" key="1">
    <citation type="submission" date="2021-01" db="EMBL/GenBank/DDBJ databases">
        <title>Whole genome shotgun sequence of Verrucosispora qiuiae NBRC 106684.</title>
        <authorList>
            <person name="Komaki H."/>
            <person name="Tamura T."/>
        </authorList>
    </citation>
    <scope>NUCLEOTIDE SEQUENCE [LARGE SCALE GENOMIC DNA]</scope>
    <source>
        <strain evidence="2 3">NBRC 106684</strain>
    </source>
</reference>
<protein>
    <recommendedName>
        <fullName evidence="4">DUF3618 domain-containing protein</fullName>
    </recommendedName>
</protein>
<feature type="region of interest" description="Disordered" evidence="1">
    <location>
        <begin position="1"/>
        <end position="109"/>
    </location>
</feature>
<comment type="caution">
    <text evidence="2">The sequence shown here is derived from an EMBL/GenBank/DDBJ whole genome shotgun (WGS) entry which is preliminary data.</text>
</comment>
<proteinExistence type="predicted"/>
<evidence type="ECO:0000313" key="2">
    <source>
        <dbReference type="EMBL" id="GIJ27403.1"/>
    </source>
</evidence>
<feature type="compositionally biased region" description="Low complexity" evidence="1">
    <location>
        <begin position="18"/>
        <end position="27"/>
    </location>
</feature>
<accession>A0ABQ4JB70</accession>
<organism evidence="2 3">
    <name type="scientific">Micromonospora qiuiae</name>
    <dbReference type="NCBI Taxonomy" id="502268"/>
    <lineage>
        <taxon>Bacteria</taxon>
        <taxon>Bacillati</taxon>
        <taxon>Actinomycetota</taxon>
        <taxon>Actinomycetes</taxon>
        <taxon>Micromonosporales</taxon>
        <taxon>Micromonosporaceae</taxon>
        <taxon>Micromonospora</taxon>
    </lineage>
</organism>
<name>A0ABQ4JB70_9ACTN</name>
<feature type="compositionally biased region" description="Polar residues" evidence="1">
    <location>
        <begin position="61"/>
        <end position="76"/>
    </location>
</feature>
<dbReference type="RefSeq" id="WP_204034973.1">
    <property type="nucleotide sequence ID" value="NZ_BOPC01000032.1"/>
</dbReference>
<sequence length="182" mass="18729">MTKQQSPAMGGTQSKVQAARSQAPAAAHSVQHAGSEVAHGAVEQGKATAAEANRQVRNLLGQASNELAQQANTQQKRAAAGLRSLGDELASMSSGDDRHGLAGDLARQAAEQAHRAADWLDEREPGAVVAEVRDFARRRPGLFLAGAAVAGMLAGRLTRSLAADGQVGTDQPPSSHRGEVGA</sequence>
<dbReference type="EMBL" id="BOPC01000032">
    <property type="protein sequence ID" value="GIJ27403.1"/>
    <property type="molecule type" value="Genomic_DNA"/>
</dbReference>
<evidence type="ECO:0000256" key="1">
    <source>
        <dbReference type="SAM" id="MobiDB-lite"/>
    </source>
</evidence>